<name>A0A258CVA8_CAUVI</name>
<gene>
    <name evidence="1" type="ORF">B7Z12_17880</name>
</gene>
<proteinExistence type="predicted"/>
<reference evidence="1 2" key="1">
    <citation type="submission" date="2017-03" db="EMBL/GenBank/DDBJ databases">
        <title>Lifting the veil on microbial sulfur biogeochemistry in mining wastewaters.</title>
        <authorList>
            <person name="Kantor R.S."/>
            <person name="Colenbrander Nelson T."/>
            <person name="Marshall S."/>
            <person name="Bennett D."/>
            <person name="Apte S."/>
            <person name="Camacho D."/>
            <person name="Thomas B.C."/>
            <person name="Warren L.A."/>
            <person name="Banfield J.F."/>
        </authorList>
    </citation>
    <scope>NUCLEOTIDE SEQUENCE [LARGE SCALE GENOMIC DNA]</scope>
    <source>
        <strain evidence="1">32-67-7</strain>
    </source>
</reference>
<dbReference type="Proteomes" id="UP000215616">
    <property type="component" value="Unassembled WGS sequence"/>
</dbReference>
<comment type="caution">
    <text evidence="1">The sequence shown here is derived from an EMBL/GenBank/DDBJ whole genome shotgun (WGS) entry which is preliminary data.</text>
</comment>
<sequence length="74" mass="8174">MGFKSLAALRFNLTRQERPETASTVPGLLHSRACRADGKGAARRNQKISNRPAAPLWIALSDPDLIEDGRRYPS</sequence>
<evidence type="ECO:0000313" key="1">
    <source>
        <dbReference type="EMBL" id="OYW99549.1"/>
    </source>
</evidence>
<dbReference type="EMBL" id="NCDQ01000388">
    <property type="protein sequence ID" value="OYW99549.1"/>
    <property type="molecule type" value="Genomic_DNA"/>
</dbReference>
<accession>A0A258CVA8</accession>
<evidence type="ECO:0000313" key="2">
    <source>
        <dbReference type="Proteomes" id="UP000215616"/>
    </source>
</evidence>
<organism evidence="1 2">
    <name type="scientific">Caulobacter vibrioides</name>
    <name type="common">Caulobacter crescentus</name>
    <dbReference type="NCBI Taxonomy" id="155892"/>
    <lineage>
        <taxon>Bacteria</taxon>
        <taxon>Pseudomonadati</taxon>
        <taxon>Pseudomonadota</taxon>
        <taxon>Alphaproteobacteria</taxon>
        <taxon>Caulobacterales</taxon>
        <taxon>Caulobacteraceae</taxon>
        <taxon>Caulobacter</taxon>
    </lineage>
</organism>
<dbReference type="AlphaFoldDB" id="A0A258CVA8"/>
<protein>
    <submittedName>
        <fullName evidence="1">Uncharacterized protein</fullName>
    </submittedName>
</protein>